<dbReference type="InterPro" id="IPR020845">
    <property type="entry name" value="AMP-binding_CS"/>
</dbReference>
<accession>A0ABQ8QBP4</accession>
<dbReference type="Gene3D" id="3.30.300.30">
    <property type="match status" value="1"/>
</dbReference>
<dbReference type="SUPFAM" id="SSF47336">
    <property type="entry name" value="ACP-like"/>
    <property type="match status" value="1"/>
</dbReference>
<keyword evidence="7" id="KW-0596">Phosphopantetheine</keyword>
<evidence type="ECO:0000256" key="2">
    <source>
        <dbReference type="ARBA" id="ARBA00003499"/>
    </source>
</evidence>
<dbReference type="InterPro" id="IPR042099">
    <property type="entry name" value="ANL_N_sf"/>
</dbReference>
<dbReference type="PROSITE" id="PS50075">
    <property type="entry name" value="CARRIER"/>
    <property type="match status" value="1"/>
</dbReference>
<comment type="catalytic activity">
    <reaction evidence="16">
        <text>(S)-2-amino-6-oxohexanoate + NAD(+) + H2O = L-2-aminoadipate + NADH + 2 H(+)</text>
        <dbReference type="Rhea" id="RHEA:12308"/>
        <dbReference type="ChEBI" id="CHEBI:15377"/>
        <dbReference type="ChEBI" id="CHEBI:15378"/>
        <dbReference type="ChEBI" id="CHEBI:57540"/>
        <dbReference type="ChEBI" id="CHEBI:57945"/>
        <dbReference type="ChEBI" id="CHEBI:58321"/>
        <dbReference type="ChEBI" id="CHEBI:58672"/>
        <dbReference type="EC" id="1.2.1.31"/>
    </reaction>
</comment>
<dbReference type="InterPro" id="IPR013120">
    <property type="entry name" value="FAR_NAD-bd"/>
</dbReference>
<evidence type="ECO:0000256" key="13">
    <source>
        <dbReference type="ARBA" id="ARBA00031335"/>
    </source>
</evidence>
<dbReference type="InterPro" id="IPR036291">
    <property type="entry name" value="NAD(P)-bd_dom_sf"/>
</dbReference>
<comment type="pathway">
    <text evidence="3">Amino-acid biosynthesis; L-lysine biosynthesis via AAA pathway; L-lysine from L-alpha-aminoadipate (fungal route): step 1/3.</text>
</comment>
<evidence type="ECO:0000256" key="9">
    <source>
        <dbReference type="ARBA" id="ARBA00022605"/>
    </source>
</evidence>
<comment type="catalytic activity">
    <reaction evidence="17">
        <text>(S)-2-amino-6-oxohexanoate + NADP(+) + H2O = L-2-aminoadipate + NADPH + 2 H(+)</text>
        <dbReference type="Rhea" id="RHEA:12304"/>
        <dbReference type="ChEBI" id="CHEBI:15377"/>
        <dbReference type="ChEBI" id="CHEBI:15378"/>
        <dbReference type="ChEBI" id="CHEBI:57783"/>
        <dbReference type="ChEBI" id="CHEBI:58321"/>
        <dbReference type="ChEBI" id="CHEBI:58349"/>
        <dbReference type="ChEBI" id="CHEBI:58672"/>
        <dbReference type="EC" id="1.2.1.31"/>
    </reaction>
</comment>
<evidence type="ECO:0000256" key="1">
    <source>
        <dbReference type="ARBA" id="ARBA00001957"/>
    </source>
</evidence>
<comment type="function">
    <text evidence="2">Catalyzes the activation of alpha-aminoadipate by ATP-dependent adenylation and the reduction of activated alpha-aminoadipate by NADPH. The activated alpha-aminoadipate is bound to the phosphopantheinyl group of the enzyme itself before it is reduced to (S)-2-amino-6-oxohexanoate.</text>
</comment>
<comment type="caution">
    <text evidence="19">The sequence shown here is derived from an EMBL/GenBank/DDBJ whole genome shotgun (WGS) entry which is preliminary data.</text>
</comment>
<comment type="cofactor">
    <cofactor evidence="1">
        <name>pantetheine 4'-phosphate</name>
        <dbReference type="ChEBI" id="CHEBI:47942"/>
    </cofactor>
</comment>
<keyword evidence="11" id="KW-0560">Oxidoreductase</keyword>
<dbReference type="Proteomes" id="UP001163828">
    <property type="component" value="Unassembled WGS sequence"/>
</dbReference>
<dbReference type="EMBL" id="MU790633">
    <property type="protein sequence ID" value="KAJ3995925.1"/>
    <property type="molecule type" value="Genomic_DNA"/>
</dbReference>
<dbReference type="InterPro" id="IPR010071">
    <property type="entry name" value="AA_adenyl_dom"/>
</dbReference>
<keyword evidence="8" id="KW-0597">Phosphoprotein</keyword>
<dbReference type="InterPro" id="IPR009081">
    <property type="entry name" value="PP-bd_ACP"/>
</dbReference>
<dbReference type="EC" id="1.2.1.31" evidence="6"/>
<dbReference type="SUPFAM" id="SSF56801">
    <property type="entry name" value="Acetyl-CoA synthetase-like"/>
    <property type="match status" value="1"/>
</dbReference>
<sequence length="1374" mass="148983">MNSESTKLAVLPTDYPRTSVQVVEAEERYQIEGANAPDILRALVVVVHRYTGDTHVVLGTSSSIVHIDLTPEDRLDSIQIGETDSLSTGDLTVFVSENSIRTVYNTILFTPLRIQLLHLHLALIIQNRSISIGRISLRTQKEEEILPDPCAPLNWCEWPGPITSVFSSNAAKYPEKAAIITQTHSHTYASLLKAANTLSNHLLKHGVERGDVVMIYAHRSADLVLAVLGTLSAGATFSVIDPAYPPERQIVYLSVACPRAVIILQGAQDVNPVDESVRAYWEKDLGGVKVCIEGVSLGEDGTVYADGSNLDVDAKDPGIVLGPDSVATLSFTSGSTGIPKGVRGRHYSLTHFFPWMATRFGLSTESRFTMLSGIAHDPIQRDIFTPLFLGASLHVPPSSAIGTPGALAAWMDEKKVTVTHLTPAMGQLVTTTGGNEGENAGSVAPSIPSLRTAFFVGDLLTKRDVARLQALARNVVVVNMYGTTETQRAVSYHAIPSLAADPAFLSTQKEVIPAGKGMKDVQLLVVNRNDKSITCAVGEPGEIYVRSGGLAEGYLVPPTQTDGEPDPNKEKFVRNWFRYQDSVGKGEDSGYADTLSSSSDPARQYWHGVRDRMYRSGDLGRYDTEGGVECIGRADNQIKIRGFRIELGEVDTHLAAHPGVRENVTLVRRDKDEEKMLVSYFVPLSSWKVEGSENRTSYKEEGTVEGGIQRYAPLIKDIRAHLKKKLPGYSIPTLIIPLARMPLNPNGKIDKPALPFPDTAAAVASLSAVSASALAVANASANLHADITPTQRVILKLFASLLPGFSSDATEESLPPIPLNESFFDLGGHSILATRLVFELRRAFPVLKDRIGLGVVYSKHGGEIASVRGLASIFDVLRGEDLGLPVDHKLEIDAKDLNGVLGEDQEEGEDNYYAQDLETLISSHLASSYPSYTVTSTRGLHVFLTGATGFLGAFILQQLLQTQPVSPSSFVSHVTCLVRASSVSSAVERLRDSCASRGVWSDSWVSSNRLTVLAGDLALPHFGVTSSQWEKLESDVDVVMHNGALVHWVYPYERLKAPNVIGTLTAVELAGKKEKPKSLVFVSSTSVLDTPSYVRIGSSVISQNLGSGVLETDTLETARRGLKTGYGQSKWVAEKLLFEAGKRGLSGYIIRPGYVVGESKGGVTNTDDFVWRMVKGCVQLGSVPDMSNGVNMVPVDRVAMCCVKAVTVSPASLNASKEKHPGGNMSVMHVTARPLPTFNDLFNALREYGWAVERTEYVQWRLQLEAHVMNKARNTSGEVEEDNALFPLLHFVLDDLPTSTKAPMLDDRTTIAVVERGGLNEYNPPNTIDEELMGRYFAWLVRAGFLSPPQDGEAEKSLPLLEGGVTKAAGRSGI</sequence>
<comment type="similarity">
    <text evidence="4">Belongs to the ATP-dependent AMP-binding enzyme family.</text>
</comment>
<evidence type="ECO:0000256" key="15">
    <source>
        <dbReference type="ARBA" id="ARBA00048260"/>
    </source>
</evidence>
<evidence type="ECO:0000256" key="17">
    <source>
        <dbReference type="ARBA" id="ARBA00049537"/>
    </source>
</evidence>
<dbReference type="SUPFAM" id="SSF51735">
    <property type="entry name" value="NAD(P)-binding Rossmann-fold domains"/>
    <property type="match status" value="1"/>
</dbReference>
<evidence type="ECO:0000256" key="10">
    <source>
        <dbReference type="ARBA" id="ARBA00022857"/>
    </source>
</evidence>
<dbReference type="Pfam" id="PF00501">
    <property type="entry name" value="AMP-binding"/>
    <property type="match status" value="1"/>
</dbReference>
<protein>
    <recommendedName>
        <fullName evidence="14">Alpha-aminoadipate reductase</fullName>
        <ecNumber evidence="6">1.2.1.31</ecNumber>
        <ecNumber evidence="5">1.2.1.95</ecNumber>
    </recommendedName>
    <alternativeName>
        <fullName evidence="13">L-aminoadipate-semialdehyde dehydrogenase</fullName>
    </alternativeName>
</protein>
<evidence type="ECO:0000256" key="4">
    <source>
        <dbReference type="ARBA" id="ARBA00006432"/>
    </source>
</evidence>
<evidence type="ECO:0000256" key="12">
    <source>
        <dbReference type="ARBA" id="ARBA00023154"/>
    </source>
</evidence>
<evidence type="ECO:0000313" key="20">
    <source>
        <dbReference type="Proteomes" id="UP001163828"/>
    </source>
</evidence>
<keyword evidence="12" id="KW-0457">Lysine biosynthesis</keyword>
<dbReference type="PROSITE" id="PS00012">
    <property type="entry name" value="PHOSPHOPANTETHEINE"/>
    <property type="match status" value="1"/>
</dbReference>
<dbReference type="Pfam" id="PF00550">
    <property type="entry name" value="PP-binding"/>
    <property type="match status" value="1"/>
</dbReference>
<dbReference type="PANTHER" id="PTHR44845">
    <property type="entry name" value="CARRIER DOMAIN-CONTAINING PROTEIN"/>
    <property type="match status" value="1"/>
</dbReference>
<dbReference type="InterPro" id="IPR014397">
    <property type="entry name" value="Lys2"/>
</dbReference>
<dbReference type="Gene3D" id="3.40.50.720">
    <property type="entry name" value="NAD(P)-binding Rossmann-like Domain"/>
    <property type="match status" value="1"/>
</dbReference>
<dbReference type="NCBIfam" id="TIGR01746">
    <property type="entry name" value="Thioester-redct"/>
    <property type="match status" value="1"/>
</dbReference>
<dbReference type="PROSITE" id="PS00455">
    <property type="entry name" value="AMP_BINDING"/>
    <property type="match status" value="1"/>
</dbReference>
<organism evidence="19 20">
    <name type="scientific">Lentinula boryana</name>
    <dbReference type="NCBI Taxonomy" id="40481"/>
    <lineage>
        <taxon>Eukaryota</taxon>
        <taxon>Fungi</taxon>
        <taxon>Dikarya</taxon>
        <taxon>Basidiomycota</taxon>
        <taxon>Agaricomycotina</taxon>
        <taxon>Agaricomycetes</taxon>
        <taxon>Agaricomycetidae</taxon>
        <taxon>Agaricales</taxon>
        <taxon>Marasmiineae</taxon>
        <taxon>Omphalotaceae</taxon>
        <taxon>Lentinula</taxon>
    </lineage>
</organism>
<evidence type="ECO:0000256" key="11">
    <source>
        <dbReference type="ARBA" id="ARBA00023002"/>
    </source>
</evidence>
<dbReference type="NCBIfam" id="TIGR03443">
    <property type="entry name" value="alpha_am_amid"/>
    <property type="match status" value="1"/>
</dbReference>
<reference evidence="19" key="1">
    <citation type="submission" date="2022-08" db="EMBL/GenBank/DDBJ databases">
        <authorList>
            <consortium name="DOE Joint Genome Institute"/>
            <person name="Min B."/>
            <person name="Riley R."/>
            <person name="Sierra-Patev S."/>
            <person name="Naranjo-Ortiz M."/>
            <person name="Looney B."/>
            <person name="Konkel Z."/>
            <person name="Slot J.C."/>
            <person name="Sakamoto Y."/>
            <person name="Steenwyk J.L."/>
            <person name="Rokas A."/>
            <person name="Carro J."/>
            <person name="Camarero S."/>
            <person name="Ferreira P."/>
            <person name="Molpeceres G."/>
            <person name="Ruiz-Duenas F.J."/>
            <person name="Serrano A."/>
            <person name="Henrissat B."/>
            <person name="Drula E."/>
            <person name="Hughes K.W."/>
            <person name="Mata J.L."/>
            <person name="Ishikawa N.K."/>
            <person name="Vargas-Isla R."/>
            <person name="Ushijima S."/>
            <person name="Smith C.A."/>
            <person name="Ahrendt S."/>
            <person name="Andreopoulos W."/>
            <person name="He G."/>
            <person name="Labutti K."/>
            <person name="Lipzen A."/>
            <person name="Ng V."/>
            <person name="Sandor L."/>
            <person name="Barry K."/>
            <person name="Martinez A.T."/>
            <person name="Xiao Y."/>
            <person name="Gibbons J.G."/>
            <person name="Terashima K."/>
            <person name="Hibbett D.S."/>
            <person name="Grigoriev I.V."/>
        </authorList>
    </citation>
    <scope>NUCLEOTIDE SEQUENCE</scope>
    <source>
        <strain evidence="19">TFB10827</strain>
    </source>
</reference>
<dbReference type="PANTHER" id="PTHR44845:SF1">
    <property type="entry name" value="L-2-AMINOADIPATE REDUCTASE"/>
    <property type="match status" value="1"/>
</dbReference>
<evidence type="ECO:0000256" key="14">
    <source>
        <dbReference type="ARBA" id="ARBA00032195"/>
    </source>
</evidence>
<dbReference type="InterPro" id="IPR045851">
    <property type="entry name" value="AMP-bd_C_sf"/>
</dbReference>
<evidence type="ECO:0000256" key="16">
    <source>
        <dbReference type="ARBA" id="ARBA00048414"/>
    </source>
</evidence>
<dbReference type="InterPro" id="IPR036736">
    <property type="entry name" value="ACP-like_sf"/>
</dbReference>
<dbReference type="Gene3D" id="1.10.1200.10">
    <property type="entry name" value="ACP-like"/>
    <property type="match status" value="1"/>
</dbReference>
<evidence type="ECO:0000256" key="7">
    <source>
        <dbReference type="ARBA" id="ARBA00022450"/>
    </source>
</evidence>
<feature type="domain" description="Carrier" evidence="18">
    <location>
        <begin position="785"/>
        <end position="878"/>
    </location>
</feature>
<dbReference type="CDD" id="cd05235">
    <property type="entry name" value="SDR_e1"/>
    <property type="match status" value="1"/>
</dbReference>
<name>A0ABQ8QBP4_9AGAR</name>
<dbReference type="EC" id="1.2.1.95" evidence="5"/>
<dbReference type="NCBIfam" id="TIGR01733">
    <property type="entry name" value="AA-adenyl-dom"/>
    <property type="match status" value="1"/>
</dbReference>
<evidence type="ECO:0000256" key="3">
    <source>
        <dbReference type="ARBA" id="ARBA00004827"/>
    </source>
</evidence>
<comment type="catalytic activity">
    <reaction evidence="15">
        <text>(S)-2-amino-6-oxohexanoate + AMP + diphosphate + NADP(+) = L-2-aminoadipate + ATP + NADPH + H(+)</text>
        <dbReference type="Rhea" id="RHEA:46936"/>
        <dbReference type="ChEBI" id="CHEBI:15378"/>
        <dbReference type="ChEBI" id="CHEBI:30616"/>
        <dbReference type="ChEBI" id="CHEBI:33019"/>
        <dbReference type="ChEBI" id="CHEBI:57783"/>
        <dbReference type="ChEBI" id="CHEBI:58321"/>
        <dbReference type="ChEBI" id="CHEBI:58349"/>
        <dbReference type="ChEBI" id="CHEBI:58672"/>
        <dbReference type="ChEBI" id="CHEBI:456215"/>
        <dbReference type="EC" id="1.2.1.95"/>
    </reaction>
</comment>
<dbReference type="InterPro" id="IPR006162">
    <property type="entry name" value="Ppantetheine_attach_site"/>
</dbReference>
<dbReference type="InterPro" id="IPR010080">
    <property type="entry name" value="Thioester_reductase-like_dom"/>
</dbReference>
<keyword evidence="10" id="KW-0521">NADP</keyword>
<dbReference type="Pfam" id="PF07993">
    <property type="entry name" value="NAD_binding_4"/>
    <property type="match status" value="1"/>
</dbReference>
<dbReference type="Gene3D" id="3.40.50.12780">
    <property type="entry name" value="N-terminal domain of ligase-like"/>
    <property type="match status" value="1"/>
</dbReference>
<evidence type="ECO:0000256" key="5">
    <source>
        <dbReference type="ARBA" id="ARBA00012913"/>
    </source>
</evidence>
<evidence type="ECO:0000256" key="6">
    <source>
        <dbReference type="ARBA" id="ARBA00013073"/>
    </source>
</evidence>
<proteinExistence type="inferred from homology"/>
<dbReference type="PIRSF" id="PIRSF001617">
    <property type="entry name" value="Alpha-AR"/>
    <property type="match status" value="1"/>
</dbReference>
<evidence type="ECO:0000256" key="8">
    <source>
        <dbReference type="ARBA" id="ARBA00022553"/>
    </source>
</evidence>
<dbReference type="InterPro" id="IPR000873">
    <property type="entry name" value="AMP-dep_synth/lig_dom"/>
</dbReference>
<evidence type="ECO:0000259" key="18">
    <source>
        <dbReference type="PROSITE" id="PS50075"/>
    </source>
</evidence>
<keyword evidence="9" id="KW-0028">Amino-acid biosynthesis</keyword>
<keyword evidence="20" id="KW-1185">Reference proteome</keyword>
<gene>
    <name evidence="19" type="ORF">F5050DRAFT_1763407</name>
</gene>
<evidence type="ECO:0000313" key="19">
    <source>
        <dbReference type="EMBL" id="KAJ3995925.1"/>
    </source>
</evidence>